<proteinExistence type="predicted"/>
<dbReference type="Proteomes" id="UP000177614">
    <property type="component" value="Unassembled WGS sequence"/>
</dbReference>
<sequence length="62" mass="7202">MKNAFGEYDIDVSQEKNYSCQICGLQYEEQALAQKCQDWCTQHQSCSLTIAKHAVRKPKYKN</sequence>
<protein>
    <submittedName>
        <fullName evidence="1">Uncharacterized protein</fullName>
    </submittedName>
</protein>
<comment type="caution">
    <text evidence="1">The sequence shown here is derived from an EMBL/GenBank/DDBJ whole genome shotgun (WGS) entry which is preliminary data.</text>
</comment>
<evidence type="ECO:0000313" key="1">
    <source>
        <dbReference type="EMBL" id="OGC81625.1"/>
    </source>
</evidence>
<evidence type="ECO:0000313" key="2">
    <source>
        <dbReference type="Proteomes" id="UP000177614"/>
    </source>
</evidence>
<gene>
    <name evidence="1" type="ORF">A2V81_05135</name>
</gene>
<dbReference type="STRING" id="1817814.A2V81_05135"/>
<accession>A0A1F4XIQ4</accession>
<organism evidence="1 2">
    <name type="scientific">Candidatus Abawacabacteria bacterium RBG_16_42_10</name>
    <dbReference type="NCBI Taxonomy" id="1817814"/>
    <lineage>
        <taxon>Bacteria</taxon>
        <taxon>Candidatus Abawacaibacteriota</taxon>
    </lineage>
</organism>
<dbReference type="EMBL" id="MEWR01000023">
    <property type="protein sequence ID" value="OGC81625.1"/>
    <property type="molecule type" value="Genomic_DNA"/>
</dbReference>
<reference evidence="1 2" key="1">
    <citation type="journal article" date="2016" name="Nat. Commun.">
        <title>Thousands of microbial genomes shed light on interconnected biogeochemical processes in an aquifer system.</title>
        <authorList>
            <person name="Anantharaman K."/>
            <person name="Brown C.T."/>
            <person name="Hug L.A."/>
            <person name="Sharon I."/>
            <person name="Castelle C.J."/>
            <person name="Probst A.J."/>
            <person name="Thomas B.C."/>
            <person name="Singh A."/>
            <person name="Wilkins M.J."/>
            <person name="Karaoz U."/>
            <person name="Brodie E.L."/>
            <person name="Williams K.H."/>
            <person name="Hubbard S.S."/>
            <person name="Banfield J.F."/>
        </authorList>
    </citation>
    <scope>NUCLEOTIDE SEQUENCE [LARGE SCALE GENOMIC DNA]</scope>
</reference>
<dbReference type="AlphaFoldDB" id="A0A1F4XIQ4"/>
<name>A0A1F4XIQ4_9BACT</name>